<evidence type="ECO:0000313" key="3">
    <source>
        <dbReference type="Proteomes" id="UP000242913"/>
    </source>
</evidence>
<keyword evidence="1" id="KW-0472">Membrane</keyword>
<sequence length="100" mass="11372">MQLFVWFLYNIINGTEWSTSGYFPRVSYFFLVLCTISLCFIGSSSLLFHVLASSELKLGPETKPKEMNRFARSYDGNNCDGLFMLRMVEIHAGVVGNSEK</sequence>
<keyword evidence="3" id="KW-1185">Reference proteome</keyword>
<gene>
    <name evidence="2" type="ORF">X798_01938</name>
</gene>
<accession>A0A238C0T7</accession>
<evidence type="ECO:0000256" key="1">
    <source>
        <dbReference type="SAM" id="Phobius"/>
    </source>
</evidence>
<proteinExistence type="predicted"/>
<dbReference type="Proteomes" id="UP000242913">
    <property type="component" value="Unassembled WGS sequence"/>
</dbReference>
<dbReference type="AlphaFoldDB" id="A0A238C0T7"/>
<keyword evidence="1" id="KW-0812">Transmembrane</keyword>
<keyword evidence="1" id="KW-1133">Transmembrane helix</keyword>
<organism evidence="2 3">
    <name type="scientific">Onchocerca flexuosa</name>
    <dbReference type="NCBI Taxonomy" id="387005"/>
    <lineage>
        <taxon>Eukaryota</taxon>
        <taxon>Metazoa</taxon>
        <taxon>Ecdysozoa</taxon>
        <taxon>Nematoda</taxon>
        <taxon>Chromadorea</taxon>
        <taxon>Rhabditida</taxon>
        <taxon>Spirurina</taxon>
        <taxon>Spiruromorpha</taxon>
        <taxon>Filarioidea</taxon>
        <taxon>Onchocercidae</taxon>
        <taxon>Onchocerca</taxon>
    </lineage>
</organism>
<dbReference type="OrthoDB" id="5801155at2759"/>
<protein>
    <submittedName>
        <fullName evidence="2">Uncharacterized protein</fullName>
    </submittedName>
</protein>
<dbReference type="EMBL" id="KZ269982">
    <property type="protein sequence ID" value="OZC11112.1"/>
    <property type="molecule type" value="Genomic_DNA"/>
</dbReference>
<evidence type="ECO:0000313" key="2">
    <source>
        <dbReference type="EMBL" id="OZC11112.1"/>
    </source>
</evidence>
<name>A0A238C0T7_9BILA</name>
<feature type="transmembrane region" description="Helical" evidence="1">
    <location>
        <begin position="26"/>
        <end position="48"/>
    </location>
</feature>
<feature type="non-terminal residue" evidence="2">
    <location>
        <position position="100"/>
    </location>
</feature>
<reference evidence="2 3" key="1">
    <citation type="submission" date="2015-12" db="EMBL/GenBank/DDBJ databases">
        <title>Draft genome of the nematode, Onchocerca flexuosa.</title>
        <authorList>
            <person name="Mitreva M."/>
        </authorList>
    </citation>
    <scope>NUCLEOTIDE SEQUENCE [LARGE SCALE GENOMIC DNA]</scope>
    <source>
        <strain evidence="2">Red Deer</strain>
    </source>
</reference>